<proteinExistence type="predicted"/>
<dbReference type="Proteomes" id="UP000499080">
    <property type="component" value="Unassembled WGS sequence"/>
</dbReference>
<evidence type="ECO:0000313" key="2">
    <source>
        <dbReference type="EMBL" id="GBO10324.1"/>
    </source>
</evidence>
<reference evidence="2 3" key="1">
    <citation type="journal article" date="2019" name="Sci. Rep.">
        <title>Orb-weaving spider Araneus ventricosus genome elucidates the spidroin gene catalogue.</title>
        <authorList>
            <person name="Kono N."/>
            <person name="Nakamura H."/>
            <person name="Ohtoshi R."/>
            <person name="Moran D.A.P."/>
            <person name="Shinohara A."/>
            <person name="Yoshida Y."/>
            <person name="Fujiwara M."/>
            <person name="Mori M."/>
            <person name="Tomita M."/>
            <person name="Arakawa K."/>
        </authorList>
    </citation>
    <scope>NUCLEOTIDE SEQUENCE [LARGE SCALE GENOMIC DNA]</scope>
</reference>
<organism evidence="2 3">
    <name type="scientific">Araneus ventricosus</name>
    <name type="common">Orbweaver spider</name>
    <name type="synonym">Epeira ventricosa</name>
    <dbReference type="NCBI Taxonomy" id="182803"/>
    <lineage>
        <taxon>Eukaryota</taxon>
        <taxon>Metazoa</taxon>
        <taxon>Ecdysozoa</taxon>
        <taxon>Arthropoda</taxon>
        <taxon>Chelicerata</taxon>
        <taxon>Arachnida</taxon>
        <taxon>Araneae</taxon>
        <taxon>Araneomorphae</taxon>
        <taxon>Entelegynae</taxon>
        <taxon>Araneoidea</taxon>
        <taxon>Araneidae</taxon>
        <taxon>Araneus</taxon>
    </lineage>
</organism>
<evidence type="ECO:0000313" key="1">
    <source>
        <dbReference type="EMBL" id="GBO10314.1"/>
    </source>
</evidence>
<dbReference type="OrthoDB" id="8063979at2759"/>
<sequence>MTKLLINHQGFMEFDFTCFNCIKLHVVYLRKFEKTIVKQISVYVRETRFGKASHLKDQNCDPKDFEGKASTVKFHPASFDLEDRVSFHHIFNTDEPTNIYTDGSKINYRTDCTFCVRENNISIAQWMAPLNPHNSVFHADLISIKEACTWASQSIQPINI</sequence>
<comment type="caution">
    <text evidence="2">The sequence shown here is derived from an EMBL/GenBank/DDBJ whole genome shotgun (WGS) entry which is preliminary data.</text>
</comment>
<dbReference type="AlphaFoldDB" id="A0A4Y2UDY7"/>
<evidence type="ECO:0008006" key="4">
    <source>
        <dbReference type="Google" id="ProtNLM"/>
    </source>
</evidence>
<evidence type="ECO:0000313" key="3">
    <source>
        <dbReference type="Proteomes" id="UP000499080"/>
    </source>
</evidence>
<protein>
    <recommendedName>
        <fullName evidence="4">RNase H type-1 domain-containing protein</fullName>
    </recommendedName>
</protein>
<keyword evidence="3" id="KW-1185">Reference proteome</keyword>
<name>A0A4Y2UDY7_ARAVE</name>
<gene>
    <name evidence="2" type="ORF">AVEN_137395_1</name>
    <name evidence="1" type="ORF">AVEN_207723_1</name>
</gene>
<accession>A0A4Y2UDY7</accession>
<dbReference type="EMBL" id="BGPR01035473">
    <property type="protein sequence ID" value="GBO10324.1"/>
    <property type="molecule type" value="Genomic_DNA"/>
</dbReference>
<dbReference type="EMBL" id="BGPR01035468">
    <property type="protein sequence ID" value="GBO10314.1"/>
    <property type="molecule type" value="Genomic_DNA"/>
</dbReference>